<dbReference type="Proteomes" id="UP001371305">
    <property type="component" value="Unassembled WGS sequence"/>
</dbReference>
<evidence type="ECO:0000313" key="2">
    <source>
        <dbReference type="Proteomes" id="UP001371305"/>
    </source>
</evidence>
<dbReference type="EMBL" id="JBBUKT010000019">
    <property type="protein sequence ID" value="MEK7954426.1"/>
    <property type="molecule type" value="Genomic_DNA"/>
</dbReference>
<proteinExistence type="predicted"/>
<evidence type="ECO:0000313" key="1">
    <source>
        <dbReference type="EMBL" id="MEK7954426.1"/>
    </source>
</evidence>
<evidence type="ECO:0008006" key="3">
    <source>
        <dbReference type="Google" id="ProtNLM"/>
    </source>
</evidence>
<accession>A0ABU9B3D7</accession>
<organism evidence="1 2">
    <name type="scientific">Luteolibacter soli</name>
    <dbReference type="NCBI Taxonomy" id="3135280"/>
    <lineage>
        <taxon>Bacteria</taxon>
        <taxon>Pseudomonadati</taxon>
        <taxon>Verrucomicrobiota</taxon>
        <taxon>Verrucomicrobiia</taxon>
        <taxon>Verrucomicrobiales</taxon>
        <taxon>Verrucomicrobiaceae</taxon>
        <taxon>Luteolibacter</taxon>
    </lineage>
</organism>
<keyword evidence="2" id="KW-1185">Reference proteome</keyword>
<protein>
    <recommendedName>
        <fullName evidence="3">DUF4424 domain-containing protein</fullName>
    </recommendedName>
</protein>
<reference evidence="1 2" key="1">
    <citation type="submission" date="2024-04" db="EMBL/GenBank/DDBJ databases">
        <title>Luteolibacter sp. isolated from soil.</title>
        <authorList>
            <person name="An J."/>
        </authorList>
    </citation>
    <scope>NUCLEOTIDE SEQUENCE [LARGE SCALE GENOMIC DNA]</scope>
    <source>
        <strain evidence="1 2">Y139</strain>
    </source>
</reference>
<comment type="caution">
    <text evidence="1">The sequence shown here is derived from an EMBL/GenBank/DDBJ whole genome shotgun (WGS) entry which is preliminary data.</text>
</comment>
<name>A0ABU9B3D7_9BACT</name>
<dbReference type="RefSeq" id="WP_341408195.1">
    <property type="nucleotide sequence ID" value="NZ_JBBUKT010000019.1"/>
</dbReference>
<gene>
    <name evidence="1" type="ORF">WKV53_28170</name>
</gene>
<sequence length="356" mass="39870">MIKIILCAIGVIVPLFGDEIESRVTDDLRKYVVPDDGKGGFVSLFPLAVEAPRSFDPSTLLGLRQYYDQVVEVSAKWKPKGVYLRLGLREYIRDLYEGDYLLTPVETMRITNAREKIYRQPTDLEQLKGISGPQLRKEVERHLAMQSVVLDNLSGKWENFDKGLIFSAYAELIANEGSISQALSAEREILELRQKTRKQEWVARFNAGSETPIFYPSAPDWTGVGSWINDIKISGGDPKSTCLLDVKIITIVRPWMPVDFYTAEWGRISAGSESDLIAKQAKEKGLSFFEHRFTAIPIALLLAGNKRLIGNWTPDSVDRLPAAIKSIQSDPILIGIIAVPSPGGPISNNRKFKFLE</sequence>